<dbReference type="InterPro" id="IPR000834">
    <property type="entry name" value="Peptidase_M14"/>
</dbReference>
<comment type="caution">
    <text evidence="7">Lacks conserved residue(s) required for the propagation of feature annotation.</text>
</comment>
<dbReference type="AlphaFoldDB" id="A0A562T5V6"/>
<keyword evidence="10" id="KW-0121">Carboxypeptidase</keyword>
<comment type="cofactor">
    <cofactor evidence="1">
        <name>Zn(2+)</name>
        <dbReference type="ChEBI" id="CHEBI:29105"/>
    </cofactor>
</comment>
<evidence type="ECO:0000256" key="8">
    <source>
        <dbReference type="SAM" id="SignalP"/>
    </source>
</evidence>
<evidence type="ECO:0000256" key="2">
    <source>
        <dbReference type="ARBA" id="ARBA00005988"/>
    </source>
</evidence>
<sequence length="838" mass="94269">MRKYFLSAILLLAFLPGFTQSLPTPDQFLGYRLGTHFTPHYKVLEYFRAVAAATPNMQLQEYGTTYEGRPLLMAVIASPENFARLSAIRQQNLALAAGKGSSSAQQPVIVWLSYNVHGNEAVSTEAAMRTLYLLADRKNAQTQAWLRNTIVIIDPCLNPDGRERYVSFYNQVQSRPPNPARYAWEHHEPWPGGRANHYFFDLNRDWAWQTQTESRQRVAVYNQWMPQVHVDFHEQGIDEPYYFAPAAEPFHEVIKPWQRDMQTLIGKNNAKYFDKEGWLYFTKERFDLFYPSYGDTYPTYNGAIGMTYEQGGSGRAGLAVLKEDGDTLTLEDRIAHHVTTALSTIEVAAQQSGKITGEFAQYFRDAVTAPEGPYKAYVVKAGGNAGKLAALADLLRRNDIAFGYGAGASKASGLNYFTGKTESFEIVKEDMVISAFQPRSNLLRVLFEPQSRLTDSVTYDITAWALPYAYGLQAYALRQQLAPAADSLTAAGEEPPSINRPYAYLAPWNSLQDVKLLTALLQRHIKVRYAETPFTMGGRSYPPGTLIIPRAGNGELGGRFDTYVKAAAQAARVRLEAAVTGFVDKGTDFGSDKVRYIQPPQVAMLAGDGVSSLNVGEIWHFFEQQIGYPVTLVNPQDIKRINWKTVNVLILPDGHYDCLEDKTTVNRLKEWVSSGGRLIVLQDALAQLAEGDWGFRLKKETEDKDSTKVDAYAALKTYANRERERVKQFIPGAIYKVQLDNTHPLAFGYPDEYYTLKQDDHIYEFLDEDGWNVGVLKKDNYLSGFVGTDTRARLKDGLLFGVREIGSGRIIMLADNPLFRSFWENGKLLFCNAVFLVN</sequence>
<evidence type="ECO:0000256" key="4">
    <source>
        <dbReference type="ARBA" id="ARBA00022801"/>
    </source>
</evidence>
<dbReference type="GO" id="GO:0008270">
    <property type="term" value="F:zinc ion binding"/>
    <property type="evidence" value="ECO:0007669"/>
    <property type="project" value="InterPro"/>
</dbReference>
<dbReference type="GO" id="GO:0005615">
    <property type="term" value="C:extracellular space"/>
    <property type="evidence" value="ECO:0007669"/>
    <property type="project" value="TreeGrafter"/>
</dbReference>
<dbReference type="Pfam" id="PF00246">
    <property type="entry name" value="Peptidase_M14"/>
    <property type="match status" value="1"/>
</dbReference>
<keyword evidence="3" id="KW-0645">Protease</keyword>
<comment type="similarity">
    <text evidence="2 7">Belongs to the peptidase M14 family.</text>
</comment>
<dbReference type="GO" id="GO:0006508">
    <property type="term" value="P:proteolysis"/>
    <property type="evidence" value="ECO:0007669"/>
    <property type="project" value="UniProtKB-KW"/>
</dbReference>
<evidence type="ECO:0000256" key="5">
    <source>
        <dbReference type="ARBA" id="ARBA00022833"/>
    </source>
</evidence>
<keyword evidence="8" id="KW-0732">Signal</keyword>
<dbReference type="CDD" id="cd06238">
    <property type="entry name" value="M14-like"/>
    <property type="match status" value="1"/>
</dbReference>
<organism evidence="10 11">
    <name type="scientific">Chitinophaga japonensis</name>
    <name type="common">Flexibacter japonensis</name>
    <dbReference type="NCBI Taxonomy" id="104662"/>
    <lineage>
        <taxon>Bacteria</taxon>
        <taxon>Pseudomonadati</taxon>
        <taxon>Bacteroidota</taxon>
        <taxon>Chitinophagia</taxon>
        <taxon>Chitinophagales</taxon>
        <taxon>Chitinophagaceae</taxon>
        <taxon>Chitinophaga</taxon>
    </lineage>
</organism>
<feature type="chain" id="PRO_5021826608" evidence="8">
    <location>
        <begin position="22"/>
        <end position="838"/>
    </location>
</feature>
<gene>
    <name evidence="10" type="ORF">LX66_2970</name>
</gene>
<keyword evidence="11" id="KW-1185">Reference proteome</keyword>
<dbReference type="Proteomes" id="UP000316778">
    <property type="component" value="Unassembled WGS sequence"/>
</dbReference>
<evidence type="ECO:0000256" key="3">
    <source>
        <dbReference type="ARBA" id="ARBA00022670"/>
    </source>
</evidence>
<name>A0A562T5V6_CHIJA</name>
<dbReference type="PANTHER" id="PTHR11705">
    <property type="entry name" value="PROTEASE FAMILY M14 CARBOXYPEPTIDASE A,B"/>
    <property type="match status" value="1"/>
</dbReference>
<dbReference type="RefSeq" id="WP_145714786.1">
    <property type="nucleotide sequence ID" value="NZ_BAAAFY010000001.1"/>
</dbReference>
<keyword evidence="4" id="KW-0378">Hydrolase</keyword>
<dbReference type="Gene3D" id="3.40.630.10">
    <property type="entry name" value="Zn peptidases"/>
    <property type="match status" value="1"/>
</dbReference>
<feature type="domain" description="Peptidase M14" evidence="9">
    <location>
        <begin position="36"/>
        <end position="367"/>
    </location>
</feature>
<accession>A0A562T5V6</accession>
<protein>
    <submittedName>
        <fullName evidence="10">Zinc carboxypeptidase</fullName>
    </submittedName>
</protein>
<comment type="caution">
    <text evidence="10">The sequence shown here is derived from an EMBL/GenBank/DDBJ whole genome shotgun (WGS) entry which is preliminary data.</text>
</comment>
<dbReference type="PROSITE" id="PS52035">
    <property type="entry name" value="PEPTIDASE_M14"/>
    <property type="match status" value="1"/>
</dbReference>
<evidence type="ECO:0000256" key="1">
    <source>
        <dbReference type="ARBA" id="ARBA00001947"/>
    </source>
</evidence>
<evidence type="ECO:0000313" key="11">
    <source>
        <dbReference type="Proteomes" id="UP000316778"/>
    </source>
</evidence>
<dbReference type="InterPro" id="IPR029062">
    <property type="entry name" value="Class_I_gatase-like"/>
</dbReference>
<keyword evidence="6" id="KW-0482">Metalloprotease</keyword>
<evidence type="ECO:0000313" key="10">
    <source>
        <dbReference type="EMBL" id="TWI88882.1"/>
    </source>
</evidence>
<proteinExistence type="inferred from homology"/>
<reference evidence="10 11" key="1">
    <citation type="journal article" date="2013" name="Stand. Genomic Sci.">
        <title>Genomic Encyclopedia of Type Strains, Phase I: The one thousand microbial genomes (KMG-I) project.</title>
        <authorList>
            <person name="Kyrpides N.C."/>
            <person name="Woyke T."/>
            <person name="Eisen J.A."/>
            <person name="Garrity G."/>
            <person name="Lilburn T.G."/>
            <person name="Beck B.J."/>
            <person name="Whitman W.B."/>
            <person name="Hugenholtz P."/>
            <person name="Klenk H.P."/>
        </authorList>
    </citation>
    <scope>NUCLEOTIDE SEQUENCE [LARGE SCALE GENOMIC DNA]</scope>
    <source>
        <strain evidence="10 11">DSM 13484</strain>
    </source>
</reference>
<evidence type="ECO:0000259" key="9">
    <source>
        <dbReference type="PROSITE" id="PS52035"/>
    </source>
</evidence>
<keyword evidence="5" id="KW-0862">Zinc</keyword>
<dbReference type="OrthoDB" id="9758209at2"/>
<dbReference type="PANTHER" id="PTHR11705:SF143">
    <property type="entry name" value="SLL0236 PROTEIN"/>
    <property type="match status" value="1"/>
</dbReference>
<dbReference type="SUPFAM" id="SSF52317">
    <property type="entry name" value="Class I glutamine amidotransferase-like"/>
    <property type="match status" value="1"/>
</dbReference>
<dbReference type="SMART" id="SM00631">
    <property type="entry name" value="Zn_pept"/>
    <property type="match status" value="1"/>
</dbReference>
<dbReference type="SUPFAM" id="SSF53187">
    <property type="entry name" value="Zn-dependent exopeptidases"/>
    <property type="match status" value="1"/>
</dbReference>
<evidence type="ECO:0000256" key="6">
    <source>
        <dbReference type="ARBA" id="ARBA00023049"/>
    </source>
</evidence>
<evidence type="ECO:0000256" key="7">
    <source>
        <dbReference type="PROSITE-ProRule" id="PRU01379"/>
    </source>
</evidence>
<dbReference type="EMBL" id="VLLG01000003">
    <property type="protein sequence ID" value="TWI88882.1"/>
    <property type="molecule type" value="Genomic_DNA"/>
</dbReference>
<dbReference type="GO" id="GO:0004181">
    <property type="term" value="F:metallocarboxypeptidase activity"/>
    <property type="evidence" value="ECO:0007669"/>
    <property type="project" value="InterPro"/>
</dbReference>
<feature type="signal peptide" evidence="8">
    <location>
        <begin position="1"/>
        <end position="21"/>
    </location>
</feature>